<evidence type="ECO:0000259" key="11">
    <source>
        <dbReference type="PROSITE" id="PS50893"/>
    </source>
</evidence>
<dbReference type="Pfam" id="PF00005">
    <property type="entry name" value="ABC_tran"/>
    <property type="match status" value="1"/>
</dbReference>
<evidence type="ECO:0000256" key="1">
    <source>
        <dbReference type="ARBA" id="ARBA00004651"/>
    </source>
</evidence>
<evidence type="ECO:0000256" key="10">
    <source>
        <dbReference type="SAM" id="Phobius"/>
    </source>
</evidence>
<comment type="subcellular location">
    <subcellularLocation>
        <location evidence="1">Cell membrane</location>
        <topology evidence="1">Multi-pass membrane protein</topology>
    </subcellularLocation>
</comment>
<dbReference type="GO" id="GO:0005524">
    <property type="term" value="F:ATP binding"/>
    <property type="evidence" value="ECO:0007669"/>
    <property type="project" value="UniProtKB-KW"/>
</dbReference>
<keyword evidence="5" id="KW-0653">Protein transport</keyword>
<evidence type="ECO:0000313" key="14">
    <source>
        <dbReference type="EMBL" id="WXB20057.1"/>
    </source>
</evidence>
<evidence type="ECO:0000256" key="7">
    <source>
        <dbReference type="ARBA" id="ARBA00023136"/>
    </source>
</evidence>
<organism evidence="14 15">
    <name type="scientific">Pendulispora albinea</name>
    <dbReference type="NCBI Taxonomy" id="2741071"/>
    <lineage>
        <taxon>Bacteria</taxon>
        <taxon>Pseudomonadati</taxon>
        <taxon>Myxococcota</taxon>
        <taxon>Myxococcia</taxon>
        <taxon>Myxococcales</taxon>
        <taxon>Sorangiineae</taxon>
        <taxon>Pendulisporaceae</taxon>
        <taxon>Pendulispora</taxon>
    </lineage>
</organism>
<evidence type="ECO:0000259" key="12">
    <source>
        <dbReference type="PROSITE" id="PS50929"/>
    </source>
</evidence>
<dbReference type="InterPro" id="IPR003593">
    <property type="entry name" value="AAA+_ATPase"/>
</dbReference>
<evidence type="ECO:0000256" key="3">
    <source>
        <dbReference type="ARBA" id="ARBA00022741"/>
    </source>
</evidence>
<evidence type="ECO:0000256" key="6">
    <source>
        <dbReference type="ARBA" id="ARBA00022989"/>
    </source>
</evidence>
<dbReference type="EMBL" id="CP089984">
    <property type="protein sequence ID" value="WXB20057.1"/>
    <property type="molecule type" value="Genomic_DNA"/>
</dbReference>
<dbReference type="SMART" id="SM00382">
    <property type="entry name" value="AAA"/>
    <property type="match status" value="1"/>
</dbReference>
<keyword evidence="8" id="KW-0080">Bacteriocin transport</keyword>
<keyword evidence="2 10" id="KW-0812">Transmembrane</keyword>
<protein>
    <submittedName>
        <fullName evidence="14">ATP-binding cassette domain-containing protein</fullName>
    </submittedName>
</protein>
<dbReference type="RefSeq" id="WP_394829657.1">
    <property type="nucleotide sequence ID" value="NZ_CP089984.1"/>
</dbReference>
<dbReference type="InterPro" id="IPR011527">
    <property type="entry name" value="ABC1_TM_dom"/>
</dbReference>
<evidence type="ECO:0000313" key="15">
    <source>
        <dbReference type="Proteomes" id="UP001370348"/>
    </source>
</evidence>
<keyword evidence="3" id="KW-0547">Nucleotide-binding</keyword>
<feature type="domain" description="Peptidase C39" evidence="13">
    <location>
        <begin position="12"/>
        <end position="138"/>
    </location>
</feature>
<evidence type="ECO:0000256" key="5">
    <source>
        <dbReference type="ARBA" id="ARBA00022927"/>
    </source>
</evidence>
<dbReference type="PANTHER" id="PTHR24221">
    <property type="entry name" value="ATP-BINDING CASSETTE SUB-FAMILY B"/>
    <property type="match status" value="1"/>
</dbReference>
<dbReference type="InterPro" id="IPR039421">
    <property type="entry name" value="Type_1_exporter"/>
</dbReference>
<evidence type="ECO:0000256" key="9">
    <source>
        <dbReference type="SAM" id="MobiDB-lite"/>
    </source>
</evidence>
<feature type="transmembrane region" description="Helical" evidence="10">
    <location>
        <begin position="353"/>
        <end position="375"/>
    </location>
</feature>
<gene>
    <name evidence="14" type="ORF">LZC94_22885</name>
</gene>
<feature type="domain" description="ABC transmembrane type-1" evidence="12">
    <location>
        <begin position="354"/>
        <end position="551"/>
    </location>
</feature>
<keyword evidence="4 14" id="KW-0067">ATP-binding</keyword>
<dbReference type="InterPro" id="IPR027417">
    <property type="entry name" value="P-loop_NTPase"/>
</dbReference>
<dbReference type="InterPro" id="IPR005074">
    <property type="entry name" value="Peptidase_C39"/>
</dbReference>
<accession>A0ABZ2MC16</accession>
<reference evidence="14 15" key="1">
    <citation type="submission" date="2021-12" db="EMBL/GenBank/DDBJ databases">
        <title>Discovery of the Pendulisporaceae a myxobacterial family with distinct sporulation behavior and unique specialized metabolism.</title>
        <authorList>
            <person name="Garcia R."/>
            <person name="Popoff A."/>
            <person name="Bader C.D."/>
            <person name="Loehr J."/>
            <person name="Walesch S."/>
            <person name="Walt C."/>
            <person name="Boldt J."/>
            <person name="Bunk B."/>
            <person name="Haeckl F.J.F.P.J."/>
            <person name="Gunesch A.P."/>
            <person name="Birkelbach J."/>
            <person name="Nuebel U."/>
            <person name="Pietschmann T."/>
            <person name="Bach T."/>
            <person name="Mueller R."/>
        </authorList>
    </citation>
    <scope>NUCLEOTIDE SEQUENCE [LARGE SCALE GENOMIC DNA]</scope>
    <source>
        <strain evidence="14 15">MSr11954</strain>
    </source>
</reference>
<keyword evidence="5" id="KW-0813">Transport</keyword>
<evidence type="ECO:0000259" key="13">
    <source>
        <dbReference type="PROSITE" id="PS50990"/>
    </source>
</evidence>
<proteinExistence type="predicted"/>
<evidence type="ECO:0000256" key="8">
    <source>
        <dbReference type="ARBA" id="ARBA00043264"/>
    </source>
</evidence>
<sequence length="909" mass="99477">MKRRFLAPEVIQTSQMDCGAAALTSLFTGLGIPISYGRLREACQTDVDGTSIDVLEDIAKSLGLDAGQTLWPLDYMMVPEVDAFPALLVTKDPVGAPHFVVAWRRIGQRIQLMDPARGRRWINFSTLRELAFTHRMPVRADAWRDWMESEEPALAFARRFARIGARSEGHHLVRTARSDPTWRSFAALDAALRMTQSLVSERAIARGAPAAALCASLFEQARNDVRSSDPESLDHAVVPSTYWSATPARPSPDGAPQVVLAGAVMVRVHGVRAERAPRPELSPELEAAIREPPVEPVRQLAAMLRQDGALAPAVLALSLLAASTGGALEALVLRSTLEVGRHLGVLAQRLSGMGVLLALLVLLLVLDLTFAGGVLRMGRRFEARLRVAFLTKIPRLHDRYFQSRPASDMAHRCHAIHPVRELPMLAGRLVRCVMDLLVTTAGLLWIDPESALPIALGAALSLVGPWLAQRALSERDLRVRSFDGALSRHYLDALLGLLPLRAHGAERALRRQHATTTLEWARAGFDRLRASVLVDALAQIVGSALAVYLVFDYLARTPEPAAMLLLLYWASSVPALGQEIASTARIYPSMRNRLLRLAEPLGALEEAESTNERGDAPEAGTPSPSPLRSRSRSRRAGAELRLCNVSVRASGHVILEGVDLAIPAGAHVAVVGPSGAGKSSLVGLLLGFYRPSSGEVLVDGVPLRGEHLGRVRAETAWVDPSVQLWNRSLLANLEYGSSPDHGAMMSTLEDADLLRLVERLPDGLQTELGEGGALVAGGEGQRVRIGRAMLRKSPRLVILDEAFRGLDRERRRALLARARARWKDATLLCVMHDVSETRTFDRVLVVERGQVHEDGAPEELLARPSSRYRAMLEAEAEVREQLWSGNGWRRWNVRRGRLETRSDDVRGEA</sequence>
<feature type="domain" description="ABC transporter" evidence="11">
    <location>
        <begin position="640"/>
        <end position="873"/>
    </location>
</feature>
<dbReference type="PROSITE" id="PS50990">
    <property type="entry name" value="PEPTIDASE_C39"/>
    <property type="match status" value="1"/>
</dbReference>
<keyword evidence="15" id="KW-1185">Reference proteome</keyword>
<dbReference type="Pfam" id="PF03412">
    <property type="entry name" value="Peptidase_C39"/>
    <property type="match status" value="1"/>
</dbReference>
<keyword evidence="7 10" id="KW-0472">Membrane</keyword>
<dbReference type="Gene3D" id="3.90.70.10">
    <property type="entry name" value="Cysteine proteinases"/>
    <property type="match status" value="1"/>
</dbReference>
<dbReference type="Gene3D" id="1.20.1560.10">
    <property type="entry name" value="ABC transporter type 1, transmembrane domain"/>
    <property type="match status" value="1"/>
</dbReference>
<evidence type="ECO:0000256" key="4">
    <source>
        <dbReference type="ARBA" id="ARBA00022840"/>
    </source>
</evidence>
<dbReference type="Proteomes" id="UP001370348">
    <property type="component" value="Chromosome"/>
</dbReference>
<dbReference type="InterPro" id="IPR036640">
    <property type="entry name" value="ABC1_TM_sf"/>
</dbReference>
<dbReference type="PANTHER" id="PTHR24221:SF654">
    <property type="entry name" value="ATP-BINDING CASSETTE SUB-FAMILY B MEMBER 6"/>
    <property type="match status" value="1"/>
</dbReference>
<dbReference type="InterPro" id="IPR003439">
    <property type="entry name" value="ABC_transporter-like_ATP-bd"/>
</dbReference>
<evidence type="ECO:0000256" key="2">
    <source>
        <dbReference type="ARBA" id="ARBA00022692"/>
    </source>
</evidence>
<dbReference type="PROSITE" id="PS50929">
    <property type="entry name" value="ABC_TM1F"/>
    <property type="match status" value="1"/>
</dbReference>
<feature type="transmembrane region" description="Helical" evidence="10">
    <location>
        <begin position="308"/>
        <end position="333"/>
    </location>
</feature>
<keyword evidence="6 10" id="KW-1133">Transmembrane helix</keyword>
<dbReference type="PROSITE" id="PS50893">
    <property type="entry name" value="ABC_TRANSPORTER_2"/>
    <property type="match status" value="1"/>
</dbReference>
<dbReference type="Gene3D" id="3.40.50.300">
    <property type="entry name" value="P-loop containing nucleotide triphosphate hydrolases"/>
    <property type="match status" value="1"/>
</dbReference>
<dbReference type="SUPFAM" id="SSF90123">
    <property type="entry name" value="ABC transporter transmembrane region"/>
    <property type="match status" value="1"/>
</dbReference>
<feature type="region of interest" description="Disordered" evidence="9">
    <location>
        <begin position="606"/>
        <end position="633"/>
    </location>
</feature>
<name>A0ABZ2MC16_9BACT</name>
<dbReference type="SUPFAM" id="SSF52540">
    <property type="entry name" value="P-loop containing nucleoside triphosphate hydrolases"/>
    <property type="match status" value="1"/>
</dbReference>